<protein>
    <submittedName>
        <fullName evidence="1">Uncharacterized protein</fullName>
    </submittedName>
</protein>
<reference evidence="1" key="1">
    <citation type="submission" date="2022-08" db="EMBL/GenBank/DDBJ databases">
        <authorList>
            <person name="Dzunkova M."/>
            <person name="La Clair J."/>
            <person name="Tyml T."/>
            <person name="Doud D."/>
            <person name="Schulz F."/>
            <person name="Piquer S."/>
            <person name="Porcel Sanchis D."/>
            <person name="Osborn A."/>
            <person name="Robinson D."/>
            <person name="Louie K.B."/>
            <person name="Bowen B.P."/>
            <person name="Bowers R."/>
            <person name="Lee J."/>
            <person name="Arnau Llombart V."/>
            <person name="Diaz Villanueva W."/>
            <person name="Gosliner T."/>
            <person name="Northen T."/>
            <person name="Cheng J.-F."/>
            <person name="Burkart M.D."/>
            <person name="Woyke T."/>
        </authorList>
    </citation>
    <scope>NUCLEOTIDE SEQUENCE</scope>
    <source>
        <strain evidence="1">Df01</strain>
    </source>
</reference>
<dbReference type="Proteomes" id="UP001168167">
    <property type="component" value="Unassembled WGS sequence"/>
</dbReference>
<proteinExistence type="predicted"/>
<dbReference type="EMBL" id="JANQAO010000001">
    <property type="protein sequence ID" value="MDM5147049.1"/>
    <property type="molecule type" value="Genomic_DNA"/>
</dbReference>
<organism evidence="1 2">
    <name type="scientific">Candidatus Doriopsillibacter californiensis</name>
    <dbReference type="NCBI Taxonomy" id="2970740"/>
    <lineage>
        <taxon>Bacteria</taxon>
        <taxon>Pseudomonadati</taxon>
        <taxon>Pseudomonadota</taxon>
        <taxon>Gammaproteobacteria</taxon>
        <taxon>Candidatus Tethybacterales</taxon>
        <taxon>Candidatus Persebacteraceae</taxon>
        <taxon>Candidatus Doriopsillibacter</taxon>
    </lineage>
</organism>
<evidence type="ECO:0000313" key="2">
    <source>
        <dbReference type="Proteomes" id="UP001168167"/>
    </source>
</evidence>
<dbReference type="PANTHER" id="PTHR41677">
    <property type="entry name" value="YALI0B19030P"/>
    <property type="match status" value="1"/>
</dbReference>
<sequence>MSTSLRTTPNFPQGKPDEYICLKDEPAFDATRHLALTKPESVFSLDDLGYKEEEVHACPSSLALTSAFRIFSDEGVAVMQELAMRMKSNRNQAAATGANRLGSYIRGAGYRSQFVRDFCDCPEWLDFLSELAGVRLGRHSVPAVACGINYAPEDITRAIDTWHVDSVSFDSVILLNDPTTFEGGEFQYFHGTKAEGEALLGVSGETGTQSGLPVERVSSMNFPAAGYGFIQQGNMVFHRACRLLAYAERTTLLPSFVVLEADKDDGTNVAVMSKWADPGMLAELARHEAWQTCGRLQRLIDSLPLDASPKIIAAETEAAIADISCYAAQLRSESPH</sequence>
<reference evidence="1" key="2">
    <citation type="journal article" date="2023" name="Microbiome">
        <title>Synthase-selected sorting approach identifies a beta-lactone synthase in a nudibranch symbiotic bacterium.</title>
        <authorList>
            <person name="Dzunkova M."/>
            <person name="La Clair J.J."/>
            <person name="Tyml T."/>
            <person name="Doud D."/>
            <person name="Schulz F."/>
            <person name="Piquer-Esteban S."/>
            <person name="Porcel Sanchis D."/>
            <person name="Osborn A."/>
            <person name="Robinson D."/>
            <person name="Louie K.B."/>
            <person name="Bowen B.P."/>
            <person name="Bowers R.M."/>
            <person name="Lee J."/>
            <person name="Arnau V."/>
            <person name="Diaz-Villanueva W."/>
            <person name="Stepanauskas R."/>
            <person name="Gosliner T."/>
            <person name="Date S.V."/>
            <person name="Northen T.R."/>
            <person name="Cheng J.F."/>
            <person name="Burkart M.D."/>
            <person name="Woyke T."/>
        </authorList>
    </citation>
    <scope>NUCLEOTIDE SEQUENCE</scope>
    <source>
        <strain evidence="1">Df01</strain>
    </source>
</reference>
<name>A0ABT7QK35_9GAMM</name>
<evidence type="ECO:0000313" key="1">
    <source>
        <dbReference type="EMBL" id="MDM5147049.1"/>
    </source>
</evidence>
<dbReference type="PANTHER" id="PTHR41677:SF1">
    <property type="entry name" value="FE2OG DIOXYGENASE DOMAIN-CONTAINING PROTEIN"/>
    <property type="match status" value="1"/>
</dbReference>
<keyword evidence="2" id="KW-1185">Reference proteome</keyword>
<gene>
    <name evidence="1" type="ORF">NQX30_01445</name>
</gene>
<comment type="caution">
    <text evidence="1">The sequence shown here is derived from an EMBL/GenBank/DDBJ whole genome shotgun (WGS) entry which is preliminary data.</text>
</comment>
<accession>A0ABT7QK35</accession>